<dbReference type="RefSeq" id="WP_073069635.1">
    <property type="nucleotide sequence ID" value="NZ_MPPI01000003.1"/>
</dbReference>
<evidence type="ECO:0000313" key="1">
    <source>
        <dbReference type="EMBL" id="PSB18321.1"/>
    </source>
</evidence>
<keyword evidence="2" id="KW-1185">Reference proteome</keyword>
<name>A0A2T1DD08_9CYAN</name>
<evidence type="ECO:0000313" key="2">
    <source>
        <dbReference type="Proteomes" id="UP000238634"/>
    </source>
</evidence>
<gene>
    <name evidence="1" type="ORF">C7B65_15590</name>
</gene>
<dbReference type="EMBL" id="PVWG01000018">
    <property type="protein sequence ID" value="PSB18321.1"/>
    <property type="molecule type" value="Genomic_DNA"/>
</dbReference>
<organism evidence="1 2">
    <name type="scientific">Phormidesmis priestleyi ULC007</name>
    <dbReference type="NCBI Taxonomy" id="1920490"/>
    <lineage>
        <taxon>Bacteria</taxon>
        <taxon>Bacillati</taxon>
        <taxon>Cyanobacteriota</taxon>
        <taxon>Cyanophyceae</taxon>
        <taxon>Leptolyngbyales</taxon>
        <taxon>Leptolyngbyaceae</taxon>
        <taxon>Phormidesmis</taxon>
    </lineage>
</organism>
<dbReference type="AlphaFoldDB" id="A0A2T1DD08"/>
<reference evidence="1 2" key="2">
    <citation type="submission" date="2018-03" db="EMBL/GenBank/DDBJ databases">
        <title>The ancient ancestry and fast evolution of plastids.</title>
        <authorList>
            <person name="Moore K.R."/>
            <person name="Magnabosco C."/>
            <person name="Momper L."/>
            <person name="Gold D.A."/>
            <person name="Bosak T."/>
            <person name="Fournier G.P."/>
        </authorList>
    </citation>
    <scope>NUCLEOTIDE SEQUENCE [LARGE SCALE GENOMIC DNA]</scope>
    <source>
        <strain evidence="1 2">ULC007</strain>
    </source>
</reference>
<sequence>MKQTIEISDDLVLLIQSYLQKNPDLTISDLIQEALAPKLGLELLEKDSVASEVAAPQPKQVEKFMALSGIVKQAPHHSDERAEDYD</sequence>
<dbReference type="Proteomes" id="UP000238634">
    <property type="component" value="Unassembled WGS sequence"/>
</dbReference>
<proteinExistence type="predicted"/>
<comment type="caution">
    <text evidence="1">The sequence shown here is derived from an EMBL/GenBank/DDBJ whole genome shotgun (WGS) entry which is preliminary data.</text>
</comment>
<dbReference type="STRING" id="1920490.GCA_001895925_02941"/>
<protein>
    <submittedName>
        <fullName evidence="1">Uncharacterized protein</fullName>
    </submittedName>
</protein>
<reference evidence="1 2" key="1">
    <citation type="submission" date="2018-02" db="EMBL/GenBank/DDBJ databases">
        <authorList>
            <person name="Cohen D.B."/>
            <person name="Kent A.D."/>
        </authorList>
    </citation>
    <scope>NUCLEOTIDE SEQUENCE [LARGE SCALE GENOMIC DNA]</scope>
    <source>
        <strain evidence="1 2">ULC007</strain>
    </source>
</reference>
<accession>A0A2T1DD08</accession>